<evidence type="ECO:0000313" key="3">
    <source>
        <dbReference type="Proteomes" id="UP000326396"/>
    </source>
</evidence>
<name>A0A5N6MUK2_9ASTR</name>
<dbReference type="EMBL" id="SZYD01000014">
    <property type="protein sequence ID" value="KAD4178119.1"/>
    <property type="molecule type" value="Genomic_DNA"/>
</dbReference>
<protein>
    <submittedName>
        <fullName evidence="2">Uncharacterized protein</fullName>
    </submittedName>
</protein>
<feature type="region of interest" description="Disordered" evidence="1">
    <location>
        <begin position="93"/>
        <end position="126"/>
    </location>
</feature>
<evidence type="ECO:0000313" key="2">
    <source>
        <dbReference type="EMBL" id="KAD4178119.1"/>
    </source>
</evidence>
<organism evidence="2 3">
    <name type="scientific">Mikania micrantha</name>
    <name type="common">bitter vine</name>
    <dbReference type="NCBI Taxonomy" id="192012"/>
    <lineage>
        <taxon>Eukaryota</taxon>
        <taxon>Viridiplantae</taxon>
        <taxon>Streptophyta</taxon>
        <taxon>Embryophyta</taxon>
        <taxon>Tracheophyta</taxon>
        <taxon>Spermatophyta</taxon>
        <taxon>Magnoliopsida</taxon>
        <taxon>eudicotyledons</taxon>
        <taxon>Gunneridae</taxon>
        <taxon>Pentapetalae</taxon>
        <taxon>asterids</taxon>
        <taxon>campanulids</taxon>
        <taxon>Asterales</taxon>
        <taxon>Asteraceae</taxon>
        <taxon>Asteroideae</taxon>
        <taxon>Heliantheae alliance</taxon>
        <taxon>Eupatorieae</taxon>
        <taxon>Mikania</taxon>
    </lineage>
</organism>
<comment type="caution">
    <text evidence="2">The sequence shown here is derived from an EMBL/GenBank/DDBJ whole genome shotgun (WGS) entry which is preliminary data.</text>
</comment>
<evidence type="ECO:0000256" key="1">
    <source>
        <dbReference type="SAM" id="MobiDB-lite"/>
    </source>
</evidence>
<gene>
    <name evidence="2" type="ORF">E3N88_26710</name>
</gene>
<feature type="region of interest" description="Disordered" evidence="1">
    <location>
        <begin position="37"/>
        <end position="64"/>
    </location>
</feature>
<proteinExistence type="predicted"/>
<accession>A0A5N6MUK2</accession>
<dbReference type="Proteomes" id="UP000326396">
    <property type="component" value="Linkage Group LG4"/>
</dbReference>
<reference evidence="2 3" key="1">
    <citation type="submission" date="2019-05" db="EMBL/GenBank/DDBJ databases">
        <title>Mikania micrantha, genome provides insights into the molecular mechanism of rapid growth.</title>
        <authorList>
            <person name="Liu B."/>
        </authorList>
    </citation>
    <scope>NUCLEOTIDE SEQUENCE [LARGE SCALE GENOMIC DNA]</scope>
    <source>
        <strain evidence="2">NLD-2019</strain>
        <tissue evidence="2">Leaf</tissue>
    </source>
</reference>
<keyword evidence="3" id="KW-1185">Reference proteome</keyword>
<feature type="compositionally biased region" description="Acidic residues" evidence="1">
    <location>
        <begin position="93"/>
        <end position="113"/>
    </location>
</feature>
<dbReference type="AlphaFoldDB" id="A0A5N6MUK2"/>
<sequence>MVHRVLRILELGTIAFHEYRSSAFTFDRSSCTCMQPGLRGGPSIPCQAPPAAPSRRRRSGSLAEESMVMVDEIDGDEGDQGLQRRSMVVEEIDGDDGAAEEIDGDDGAAEEEELPRPEEELLCVRP</sequence>